<evidence type="ECO:0000256" key="3">
    <source>
        <dbReference type="ARBA" id="ARBA00022692"/>
    </source>
</evidence>
<dbReference type="AlphaFoldDB" id="A0A2M8W0D9"/>
<proteinExistence type="predicted"/>
<evidence type="ECO:0000256" key="4">
    <source>
        <dbReference type="ARBA" id="ARBA00022989"/>
    </source>
</evidence>
<keyword evidence="4 6" id="KW-1133">Transmembrane helix</keyword>
<dbReference type="PANTHER" id="PTHR30250:SF11">
    <property type="entry name" value="O-ANTIGEN TRANSPORTER-RELATED"/>
    <property type="match status" value="1"/>
</dbReference>
<name>A0A2M8W0D9_9RHOB</name>
<evidence type="ECO:0000256" key="5">
    <source>
        <dbReference type="ARBA" id="ARBA00023136"/>
    </source>
</evidence>
<feature type="transmembrane region" description="Helical" evidence="6">
    <location>
        <begin position="297"/>
        <end position="321"/>
    </location>
</feature>
<keyword evidence="5 6" id="KW-0472">Membrane</keyword>
<evidence type="ECO:0000256" key="2">
    <source>
        <dbReference type="ARBA" id="ARBA00022475"/>
    </source>
</evidence>
<feature type="transmembrane region" description="Helical" evidence="6">
    <location>
        <begin position="327"/>
        <end position="350"/>
    </location>
</feature>
<feature type="transmembrane region" description="Helical" evidence="6">
    <location>
        <begin position="203"/>
        <end position="225"/>
    </location>
</feature>
<comment type="caution">
    <text evidence="7">The sequence shown here is derived from an EMBL/GenBank/DDBJ whole genome shotgun (WGS) entry which is preliminary data.</text>
</comment>
<protein>
    <submittedName>
        <fullName evidence="7">O-antigen/teichoic acid export membrane protein</fullName>
    </submittedName>
</protein>
<dbReference type="Proteomes" id="UP000228531">
    <property type="component" value="Unassembled WGS sequence"/>
</dbReference>
<feature type="transmembrane region" description="Helical" evidence="6">
    <location>
        <begin position="23"/>
        <end position="46"/>
    </location>
</feature>
<dbReference type="Pfam" id="PF01943">
    <property type="entry name" value="Polysacc_synt"/>
    <property type="match status" value="1"/>
</dbReference>
<dbReference type="InterPro" id="IPR050833">
    <property type="entry name" value="Poly_Biosynth_Transport"/>
</dbReference>
<feature type="transmembrane region" description="Helical" evidence="6">
    <location>
        <begin position="136"/>
        <end position="157"/>
    </location>
</feature>
<evidence type="ECO:0000256" key="6">
    <source>
        <dbReference type="SAM" id="Phobius"/>
    </source>
</evidence>
<reference evidence="7 8" key="1">
    <citation type="submission" date="2017-11" db="EMBL/GenBank/DDBJ databases">
        <title>Genomic Encyclopedia of Archaeal and Bacterial Type Strains, Phase II (KMG-II): From Individual Species to Whole Genera.</title>
        <authorList>
            <person name="Goeker M."/>
        </authorList>
    </citation>
    <scope>NUCLEOTIDE SEQUENCE [LARGE SCALE GENOMIC DNA]</scope>
    <source>
        <strain evidence="7 8">DSM 29128</strain>
    </source>
</reference>
<feature type="transmembrane region" description="Helical" evidence="6">
    <location>
        <begin position="382"/>
        <end position="403"/>
    </location>
</feature>
<keyword evidence="3 6" id="KW-0812">Transmembrane</keyword>
<sequence>MVLALKGGEALIGAAMTIYLARIMGPASFGVFAFGLATTTLLAIPIKNGASTLITKHVAIAHDGEGQHMAGPLVVTGIGMSLLYAGFILAGLWGAVSFRIDSPFLAAAAITALALPFLCLTGLWEGVLRGSFRPNTAILVGTILLPFGMLVLGVALTTQLTTQGWRLAGAIYIGVAMAVSLLALILARPHLQDLLAKPEQRVLMVPTVWIGHAVPFAVVTGLLIFNRQIDVILLATLRSEEAAGIYRIAAQAAVLVTFGVQAIGHLYAPYLAQTKEAAAPDTLSAYLRRSVRFSLGYGFLALGALAIWGDDIIATLAGAAYLPGYPIMLILCAANLAVALNGATMQALFMQGHQTKVVWVFAAAGVFSVIANVVLIPLLGLYGAAIATSCAIVIWSLGLRVMACRIWGLSFVSLRPVSAIPATKC</sequence>
<organism evidence="7 8">
    <name type="scientific">Yoonia maricola</name>
    <dbReference type="NCBI Taxonomy" id="420999"/>
    <lineage>
        <taxon>Bacteria</taxon>
        <taxon>Pseudomonadati</taxon>
        <taxon>Pseudomonadota</taxon>
        <taxon>Alphaproteobacteria</taxon>
        <taxon>Rhodobacterales</taxon>
        <taxon>Paracoccaceae</taxon>
        <taxon>Yoonia</taxon>
    </lineage>
</organism>
<dbReference type="EMBL" id="PGTY01000004">
    <property type="protein sequence ID" value="PJI84387.1"/>
    <property type="molecule type" value="Genomic_DNA"/>
</dbReference>
<feature type="transmembrane region" description="Helical" evidence="6">
    <location>
        <begin position="73"/>
        <end position="98"/>
    </location>
</feature>
<feature type="transmembrane region" description="Helical" evidence="6">
    <location>
        <begin position="169"/>
        <end position="191"/>
    </location>
</feature>
<evidence type="ECO:0000256" key="1">
    <source>
        <dbReference type="ARBA" id="ARBA00004651"/>
    </source>
</evidence>
<evidence type="ECO:0000313" key="8">
    <source>
        <dbReference type="Proteomes" id="UP000228531"/>
    </source>
</evidence>
<dbReference type="GO" id="GO:0005886">
    <property type="term" value="C:plasma membrane"/>
    <property type="evidence" value="ECO:0007669"/>
    <property type="project" value="UniProtKB-SubCell"/>
</dbReference>
<comment type="subcellular location">
    <subcellularLocation>
        <location evidence="1">Cell membrane</location>
        <topology evidence="1">Multi-pass membrane protein</topology>
    </subcellularLocation>
</comment>
<dbReference type="PANTHER" id="PTHR30250">
    <property type="entry name" value="PST FAMILY PREDICTED COLANIC ACID TRANSPORTER"/>
    <property type="match status" value="1"/>
</dbReference>
<feature type="transmembrane region" description="Helical" evidence="6">
    <location>
        <begin position="104"/>
        <end position="124"/>
    </location>
</feature>
<accession>A0A2M8W0D9</accession>
<keyword evidence="8" id="KW-1185">Reference proteome</keyword>
<keyword evidence="2" id="KW-1003">Cell membrane</keyword>
<evidence type="ECO:0000313" key="7">
    <source>
        <dbReference type="EMBL" id="PJI84387.1"/>
    </source>
</evidence>
<feature type="transmembrane region" description="Helical" evidence="6">
    <location>
        <begin position="357"/>
        <end position="376"/>
    </location>
</feature>
<gene>
    <name evidence="7" type="ORF">BC777_3445</name>
</gene>
<dbReference type="InterPro" id="IPR002797">
    <property type="entry name" value="Polysacc_synth"/>
</dbReference>